<dbReference type="eggNOG" id="ENOG502QQEE">
    <property type="taxonomic scope" value="Eukaryota"/>
</dbReference>
<dbReference type="Pfam" id="PF02181">
    <property type="entry name" value="FH2"/>
    <property type="match status" value="1"/>
</dbReference>
<dbReference type="STRING" id="81972.D7MPL2"/>
<evidence type="ECO:0000256" key="3">
    <source>
        <dbReference type="RuleBase" id="RU361260"/>
    </source>
</evidence>
<dbReference type="PANTHER" id="PTHR45733">
    <property type="entry name" value="FORMIN-J"/>
    <property type="match status" value="1"/>
</dbReference>
<dbReference type="Gramene" id="fgenesh2_kg.8__1739__AT5G58160.1">
    <property type="protein sequence ID" value="fgenesh2_kg.8__1739__AT5G58160.1"/>
    <property type="gene ID" value="fgenesh2_kg.8__1739__AT5G58160.1"/>
</dbReference>
<dbReference type="PROSITE" id="PS51444">
    <property type="entry name" value="FH2"/>
    <property type="match status" value="1"/>
</dbReference>
<evidence type="ECO:0000313" key="8">
    <source>
        <dbReference type="Proteomes" id="UP000008694"/>
    </source>
</evidence>
<dbReference type="Gene3D" id="1.20.58.2220">
    <property type="entry name" value="Formin, FH2 domain"/>
    <property type="match status" value="1"/>
</dbReference>
<evidence type="ECO:0000256" key="1">
    <source>
        <dbReference type="ARBA" id="ARBA00006468"/>
    </source>
</evidence>
<reference evidence="8" key="1">
    <citation type="journal article" date="2011" name="Nat. Genet.">
        <title>The Arabidopsis lyrata genome sequence and the basis of rapid genome size change.</title>
        <authorList>
            <person name="Hu T.T."/>
            <person name="Pattyn P."/>
            <person name="Bakker E.G."/>
            <person name="Cao J."/>
            <person name="Cheng J.-F."/>
            <person name="Clark R.M."/>
            <person name="Fahlgren N."/>
            <person name="Fawcett J.A."/>
            <person name="Grimwood J."/>
            <person name="Gundlach H."/>
            <person name="Haberer G."/>
            <person name="Hollister J.D."/>
            <person name="Ossowski S."/>
            <person name="Ottilar R.P."/>
            <person name="Salamov A.A."/>
            <person name="Schneeberger K."/>
            <person name="Spannagl M."/>
            <person name="Wang X."/>
            <person name="Yang L."/>
            <person name="Nasrallah M.E."/>
            <person name="Bergelson J."/>
            <person name="Carrington J.C."/>
            <person name="Gaut B.S."/>
            <person name="Schmutz J."/>
            <person name="Mayer K.F.X."/>
            <person name="Van de Peer Y."/>
            <person name="Grigoriev I.V."/>
            <person name="Nordborg M."/>
            <person name="Weigel D."/>
            <person name="Guo Y.-L."/>
        </authorList>
    </citation>
    <scope>NUCLEOTIDE SEQUENCE [LARGE SCALE GENOMIC DNA]</scope>
    <source>
        <strain evidence="8">cv. MN47</strain>
    </source>
</reference>
<name>D7MPL2_ARALL</name>
<feature type="compositionally biased region" description="Pro residues" evidence="4">
    <location>
        <begin position="644"/>
        <end position="655"/>
    </location>
</feature>
<comment type="similarity">
    <text evidence="1">Belongs to the formin-like family. Class-II subfamily.</text>
</comment>
<dbReference type="GO" id="GO:0015630">
    <property type="term" value="C:microtubule cytoskeleton"/>
    <property type="evidence" value="ECO:0007669"/>
    <property type="project" value="EnsemblPlants"/>
</dbReference>
<evidence type="ECO:0000259" key="5">
    <source>
        <dbReference type="PROSITE" id="PS51182"/>
    </source>
</evidence>
<dbReference type="SUPFAM" id="SSF49562">
    <property type="entry name" value="C2 domain (Calcium/lipid-binding domain, CaLB)"/>
    <property type="match status" value="1"/>
</dbReference>
<keyword evidence="2" id="KW-0904">Protein phosphatase</keyword>
<dbReference type="PROSITE" id="PS51182">
    <property type="entry name" value="C2_TENSIN"/>
    <property type="match status" value="1"/>
</dbReference>
<feature type="compositionally biased region" description="Pro residues" evidence="4">
    <location>
        <begin position="664"/>
        <end position="696"/>
    </location>
</feature>
<dbReference type="InterPro" id="IPR051144">
    <property type="entry name" value="Formin_homology_domain"/>
</dbReference>
<feature type="compositionally biased region" description="Basic and acidic residues" evidence="4">
    <location>
        <begin position="1174"/>
        <end position="1185"/>
    </location>
</feature>
<feature type="compositionally biased region" description="Pro residues" evidence="4">
    <location>
        <begin position="486"/>
        <end position="495"/>
    </location>
</feature>
<dbReference type="EMBL" id="GL348720">
    <property type="protein sequence ID" value="EFH40810.1"/>
    <property type="molecule type" value="Genomic_DNA"/>
</dbReference>
<dbReference type="SUPFAM" id="SSF101447">
    <property type="entry name" value="Formin homology 2 domain (FH2 domain)"/>
    <property type="match status" value="1"/>
</dbReference>
<dbReference type="Gene3D" id="2.60.40.1110">
    <property type="match status" value="1"/>
</dbReference>
<proteinExistence type="inferred from homology"/>
<feature type="region of interest" description="Disordered" evidence="4">
    <location>
        <begin position="455"/>
        <end position="730"/>
    </location>
</feature>
<evidence type="ECO:0000259" key="6">
    <source>
        <dbReference type="PROSITE" id="PS51444"/>
    </source>
</evidence>
<dbReference type="Pfam" id="PF10409">
    <property type="entry name" value="PTEN_C2"/>
    <property type="match status" value="1"/>
</dbReference>
<dbReference type="InterPro" id="IPR015425">
    <property type="entry name" value="FH2_Formin"/>
</dbReference>
<dbReference type="GO" id="GO:0090406">
    <property type="term" value="C:pollen tube"/>
    <property type="evidence" value="ECO:0007669"/>
    <property type="project" value="EnsemblPlants"/>
</dbReference>
<feature type="compositionally biased region" description="Polar residues" evidence="4">
    <location>
        <begin position="588"/>
        <end position="600"/>
    </location>
</feature>
<feature type="compositionally biased region" description="Polar residues" evidence="4">
    <location>
        <begin position="527"/>
        <end position="553"/>
    </location>
</feature>
<dbReference type="SMART" id="SM00498">
    <property type="entry name" value="FH2"/>
    <property type="match status" value="1"/>
</dbReference>
<dbReference type="InterPro" id="IPR035892">
    <property type="entry name" value="C2_domain_sf"/>
</dbReference>
<dbReference type="InterPro" id="IPR042201">
    <property type="entry name" value="FH2_Formin_sf"/>
</dbReference>
<evidence type="ECO:0000256" key="2">
    <source>
        <dbReference type="ARBA" id="ARBA00022912"/>
    </source>
</evidence>
<protein>
    <recommendedName>
        <fullName evidence="3">Formin-like protein</fullName>
    </recommendedName>
</protein>
<evidence type="ECO:0000313" key="7">
    <source>
        <dbReference type="EMBL" id="EFH40810.1"/>
    </source>
</evidence>
<dbReference type="Proteomes" id="UP000008694">
    <property type="component" value="Unassembled WGS sequence"/>
</dbReference>
<feature type="compositionally biased region" description="Basic and acidic residues" evidence="4">
    <location>
        <begin position="1130"/>
        <end position="1167"/>
    </location>
</feature>
<dbReference type="PANTHER" id="PTHR45733:SF20">
    <property type="entry name" value="FORMIN-LIKE PROTEIN 13"/>
    <property type="match status" value="1"/>
</dbReference>
<feature type="domain" description="C2 tensin-type" evidence="5">
    <location>
        <begin position="156"/>
        <end position="294"/>
    </location>
</feature>
<dbReference type="SUPFAM" id="SSF52799">
    <property type="entry name" value="(Phosphotyrosine protein) phosphatases II"/>
    <property type="match status" value="1"/>
</dbReference>
<dbReference type="GO" id="GO:0004721">
    <property type="term" value="F:phosphoprotein phosphatase activity"/>
    <property type="evidence" value="ECO:0007669"/>
    <property type="project" value="UniProtKB-KW"/>
</dbReference>
<dbReference type="InterPro" id="IPR029021">
    <property type="entry name" value="Prot-tyrosine_phosphatase-like"/>
</dbReference>
<accession>D7MPL2</accession>
<keyword evidence="8" id="KW-1185">Reference proteome</keyword>
<sequence>MAGVVNQLQEHFPEASSLVFNFREVGTRSVMADVLSEHGLTIMDYPRHYEGCSLLPVEVMHHFLRSSESWLSLGPSNLLLMHCESGAWPVLAFMLAALLIYRKQYSGEYKTLDMIYKQAPRELLRLFSPLNPIPSQLRYLQYVSRRNLVSEWPPLDRALTMDCVILRFIPDVSGQGGFRPMFRIYGQDPFFVDDKKPKLLYSTPKKGKHLRLYKQAECELVKIDINCHVQGDIVIECLSLNDDMEREVMMFRVVFNTAFIRSNILMLNRDEVDTLWHIKEFPKGFRVELLFSDMDAASSVDLMNFSCLEEKDGLPIEVFSKVHEFFNQVDWVDQTDATRNMLQQLAIANAVQERPDGNSSPRLQGLSPRSIHDIMKHATIEDSAKFKLSSKSEVETINTPEKPPTDSVKTFIAEDLHSVLQISNQEKTASQDATKLLHQESPSLKLVHHSATVKPLVDGSKSSENVEENFLKSPSENNGKAISFSPPTPSPPHPARPQLALAGAPPPPPPLPAAASKPSEQLHHSVVQPTEPLSQGNSWMSLAGSTFHQTVPNEKNPITRPPTPPLTSTSHSCPEPSSKTTTSLLLSPQASSATPANPSKTVPVDSFGPATSPHLGASDDVASNLGKPARSPPPVSNSDKKPALPRPPPPPPPLPMQHSTVTKVPPPPPPPPPAPPAPFVHASSPPPPPPPAPPTPHSNGISAIKSSPPAPPAPPRLPTHSASPPPPTLKPYHWLKLTRAVNGSLWAETQMAREASKYALFLHDFQFIDTLPLCLESLFSASAPEQAGKSRLDSSRGPKPEKVQLIEHRRAYNCEIMLSKVKVPLQDLTNSVLNLEESALDADQVENLIKFCPTREEMELLKGYTGDKDKLGKCELFFLEMMKVPRVETKLRVFSFKMQFTSQISELRNSLSVVNSASEQANQTHWTILSLGNALNQGTARGAAVGYKLDSLPKLSETRARNNRMTLMHYLCKVSYYSLRFCSFMDVPEEERYSLMDSLQILAEKIPEVLDFTKELSSLEAATKIQLKFLAEEMQAINKGLEKVVQELSLSENDGPISHNFNKILKEFLHYAEAEVRSLASLYSGVGRNVDGLILYFGEDPAKCPFEQVVSTLLNFVRLFNRAHEENGKQLEAEAKKNAAEKEKPKTGGLDKEIKKPLDEEVKEKTKTSGLGKEMSERLKERTAP</sequence>
<feature type="region of interest" description="Disordered" evidence="4">
    <location>
        <begin position="1130"/>
        <end position="1185"/>
    </location>
</feature>
<dbReference type="InterPro" id="IPR014020">
    <property type="entry name" value="Tensin_C2-dom"/>
</dbReference>
<feature type="compositionally biased region" description="Low complexity" evidence="4">
    <location>
        <begin position="566"/>
        <end position="587"/>
    </location>
</feature>
<dbReference type="AlphaFoldDB" id="D7MPL2"/>
<dbReference type="Gene3D" id="3.90.190.10">
    <property type="entry name" value="Protein tyrosine phosphatase superfamily"/>
    <property type="match status" value="1"/>
</dbReference>
<evidence type="ECO:0000256" key="4">
    <source>
        <dbReference type="SAM" id="MobiDB-lite"/>
    </source>
</evidence>
<dbReference type="SMART" id="SM01326">
    <property type="entry name" value="PTEN_C2"/>
    <property type="match status" value="1"/>
</dbReference>
<dbReference type="HOGENOM" id="CLU_002558_0_1_1"/>
<organism evidence="8">
    <name type="scientific">Arabidopsis lyrata subsp. lyrata</name>
    <name type="common">Lyre-leaved rock-cress</name>
    <dbReference type="NCBI Taxonomy" id="81972"/>
    <lineage>
        <taxon>Eukaryota</taxon>
        <taxon>Viridiplantae</taxon>
        <taxon>Streptophyta</taxon>
        <taxon>Embryophyta</taxon>
        <taxon>Tracheophyta</taxon>
        <taxon>Spermatophyta</taxon>
        <taxon>Magnoliopsida</taxon>
        <taxon>eudicotyledons</taxon>
        <taxon>Gunneridae</taxon>
        <taxon>Pentapetalae</taxon>
        <taxon>rosids</taxon>
        <taxon>malvids</taxon>
        <taxon>Brassicales</taxon>
        <taxon>Brassicaceae</taxon>
        <taxon>Camelineae</taxon>
        <taxon>Arabidopsis</taxon>
    </lineage>
</organism>
<gene>
    <name evidence="7" type="ORF">ARALYDRAFT_495923</name>
</gene>
<feature type="domain" description="FH2" evidence="6">
    <location>
        <begin position="719"/>
        <end position="1146"/>
    </location>
</feature>
<keyword evidence="2" id="KW-0378">Hydrolase</keyword>
<feature type="compositionally biased region" description="Pro residues" evidence="4">
    <location>
        <begin position="708"/>
        <end position="729"/>
    </location>
</feature>